<dbReference type="PANTHER" id="PTHR24421:SF10">
    <property type="entry name" value="NITRATE_NITRITE SENSOR PROTEIN NARQ"/>
    <property type="match status" value="1"/>
</dbReference>
<feature type="transmembrane region" description="Helical" evidence="9">
    <location>
        <begin position="239"/>
        <end position="257"/>
    </location>
</feature>
<protein>
    <recommendedName>
        <fullName evidence="2">histidine kinase</fullName>
        <ecNumber evidence="2">2.7.13.3</ecNumber>
    </recommendedName>
</protein>
<dbReference type="SUPFAM" id="SSF55781">
    <property type="entry name" value="GAF domain-like"/>
    <property type="match status" value="1"/>
</dbReference>
<feature type="transmembrane region" description="Helical" evidence="9">
    <location>
        <begin position="57"/>
        <end position="79"/>
    </location>
</feature>
<feature type="transmembrane region" description="Helical" evidence="9">
    <location>
        <begin position="209"/>
        <end position="227"/>
    </location>
</feature>
<dbReference type="EC" id="2.7.13.3" evidence="2"/>
<evidence type="ECO:0000259" key="10">
    <source>
        <dbReference type="PROSITE" id="PS50109"/>
    </source>
</evidence>
<evidence type="ECO:0000256" key="8">
    <source>
        <dbReference type="ARBA" id="ARBA00023012"/>
    </source>
</evidence>
<keyword evidence="7" id="KW-0067">ATP-binding</keyword>
<dbReference type="InterPro" id="IPR036890">
    <property type="entry name" value="HATPase_C_sf"/>
</dbReference>
<feature type="transmembrane region" description="Helical" evidence="9">
    <location>
        <begin position="175"/>
        <end position="197"/>
    </location>
</feature>
<name>A0AAU1ZZ69_9ACTN</name>
<evidence type="ECO:0000256" key="7">
    <source>
        <dbReference type="ARBA" id="ARBA00022840"/>
    </source>
</evidence>
<keyword evidence="5" id="KW-0547">Nucleotide-binding</keyword>
<dbReference type="Pfam" id="PF07730">
    <property type="entry name" value="HisKA_3"/>
    <property type="match status" value="1"/>
</dbReference>
<evidence type="ECO:0000256" key="6">
    <source>
        <dbReference type="ARBA" id="ARBA00022777"/>
    </source>
</evidence>
<evidence type="ECO:0000256" key="2">
    <source>
        <dbReference type="ARBA" id="ARBA00012438"/>
    </source>
</evidence>
<dbReference type="PANTHER" id="PTHR24421">
    <property type="entry name" value="NITRATE/NITRITE SENSOR PROTEIN NARX-RELATED"/>
    <property type="match status" value="1"/>
</dbReference>
<dbReference type="Gene3D" id="3.30.565.10">
    <property type="entry name" value="Histidine kinase-like ATPase, C-terminal domain"/>
    <property type="match status" value="1"/>
</dbReference>
<accession>A0AAU1ZZ69</accession>
<evidence type="ECO:0000256" key="9">
    <source>
        <dbReference type="SAM" id="Phobius"/>
    </source>
</evidence>
<gene>
    <name evidence="11" type="ORF">OHA22_20085</name>
</gene>
<dbReference type="InterPro" id="IPR029016">
    <property type="entry name" value="GAF-like_dom_sf"/>
</dbReference>
<dbReference type="GO" id="GO:0000155">
    <property type="term" value="F:phosphorelay sensor kinase activity"/>
    <property type="evidence" value="ECO:0007669"/>
    <property type="project" value="InterPro"/>
</dbReference>
<dbReference type="Pfam" id="PF02518">
    <property type="entry name" value="HATPase_c"/>
    <property type="match status" value="1"/>
</dbReference>
<keyword evidence="3" id="KW-0597">Phosphoprotein</keyword>
<reference evidence="11" key="1">
    <citation type="submission" date="2022-10" db="EMBL/GenBank/DDBJ databases">
        <title>The complete genomes of actinobacterial strains from the NBC collection.</title>
        <authorList>
            <person name="Joergensen T.S."/>
            <person name="Alvarez Arevalo M."/>
            <person name="Sterndorff E.B."/>
            <person name="Faurdal D."/>
            <person name="Vuksanovic O."/>
            <person name="Mourched A.-S."/>
            <person name="Charusanti P."/>
            <person name="Shaw S."/>
            <person name="Blin K."/>
            <person name="Weber T."/>
        </authorList>
    </citation>
    <scope>NUCLEOTIDE SEQUENCE</scope>
    <source>
        <strain evidence="11">NBC_00093</strain>
    </source>
</reference>
<sequence>MLITALAGLSIALVALTRSAARPDWHPWVVALGEQVSFIAFALPGAVVAARRPCNPAGWLLLLSGFGAALDGLAHAYGLYAIPRDLVGGVLAAWVSNWAFAVYIFPVFFLLLLFPDGRLPTPRWRFIAWFIGASAVLVVPCAALAPGPIDRDYFPTVPNPVGSPLLAFAGQNEGMVSLVLVACPLVLATASLLRRVAISDGVARQQIKWVAFAMLVSVVMVLLTAPFHTGALGTISVDLASVLLSASIAVAIVRYGLFDIDRVLSRSLLYAVLTACLAGVYAGVVSLLELMLQSSFTGTVALLATATVAAALQPLQGLLQRIVSRMIYGLRDDPYAVLAGLGQRLEATTGPEHVLPQAAATVAEALRLPYAAVELRSTGADGPALPTARYGTEVHDLLRIALVHQGEEVGVLVLGARAPGEPFSAGDLRLLADVARHTAQAAVGVRLTLALLHSRQQLIATRAQERRRLGRELHDGVNSALSEVVWGLQAARKWLHTDPAKTGELLTAALVRAHEGVDAIRHVSAGLRSPVDVIGLPDAVRAYLERFPLPTDADLPDEFPELPAAVEEAAYWILVEALTNALRHARASRCLVRLEVGGNALTVTVTDNGCGLPEPLRPGVGLGSMRERAAEIGGTCEVRSRQEGGTEVVVRLPRTLPA</sequence>
<keyword evidence="6 11" id="KW-0418">Kinase</keyword>
<keyword evidence="8" id="KW-0902">Two-component regulatory system</keyword>
<feature type="transmembrane region" description="Helical" evidence="9">
    <location>
        <begin position="126"/>
        <end position="145"/>
    </location>
</feature>
<dbReference type="Gene3D" id="1.20.5.1930">
    <property type="match status" value="1"/>
</dbReference>
<dbReference type="SMART" id="SM00387">
    <property type="entry name" value="HATPase_c"/>
    <property type="match status" value="1"/>
</dbReference>
<evidence type="ECO:0000256" key="1">
    <source>
        <dbReference type="ARBA" id="ARBA00000085"/>
    </source>
</evidence>
<organism evidence="11">
    <name type="scientific">Streptomyces sp. NBC_00093</name>
    <dbReference type="NCBI Taxonomy" id="2975649"/>
    <lineage>
        <taxon>Bacteria</taxon>
        <taxon>Bacillati</taxon>
        <taxon>Actinomycetota</taxon>
        <taxon>Actinomycetes</taxon>
        <taxon>Kitasatosporales</taxon>
        <taxon>Streptomycetaceae</taxon>
        <taxon>Streptomyces</taxon>
    </lineage>
</organism>
<evidence type="ECO:0000256" key="5">
    <source>
        <dbReference type="ARBA" id="ARBA00022741"/>
    </source>
</evidence>
<dbReference type="GO" id="GO:0005524">
    <property type="term" value="F:ATP binding"/>
    <property type="evidence" value="ECO:0007669"/>
    <property type="project" value="UniProtKB-KW"/>
</dbReference>
<dbReference type="CDD" id="cd16917">
    <property type="entry name" value="HATPase_UhpB-NarQ-NarX-like"/>
    <property type="match status" value="1"/>
</dbReference>
<evidence type="ECO:0000256" key="4">
    <source>
        <dbReference type="ARBA" id="ARBA00022679"/>
    </source>
</evidence>
<keyword evidence="9" id="KW-0472">Membrane</keyword>
<dbReference type="InterPro" id="IPR050482">
    <property type="entry name" value="Sensor_HK_TwoCompSys"/>
</dbReference>
<feature type="transmembrane region" description="Helical" evidence="9">
    <location>
        <begin position="91"/>
        <end position="114"/>
    </location>
</feature>
<comment type="catalytic activity">
    <reaction evidence="1">
        <text>ATP + protein L-histidine = ADP + protein N-phospho-L-histidine.</text>
        <dbReference type="EC" id="2.7.13.3"/>
    </reaction>
</comment>
<keyword evidence="9" id="KW-0812">Transmembrane</keyword>
<feature type="domain" description="Histidine kinase" evidence="10">
    <location>
        <begin position="573"/>
        <end position="656"/>
    </location>
</feature>
<evidence type="ECO:0000313" key="11">
    <source>
        <dbReference type="EMBL" id="WTT17673.1"/>
    </source>
</evidence>
<proteinExistence type="predicted"/>
<keyword evidence="9" id="KW-1133">Transmembrane helix</keyword>
<dbReference type="InterPro" id="IPR005467">
    <property type="entry name" value="His_kinase_dom"/>
</dbReference>
<dbReference type="GO" id="GO:0046983">
    <property type="term" value="F:protein dimerization activity"/>
    <property type="evidence" value="ECO:0007669"/>
    <property type="project" value="InterPro"/>
</dbReference>
<keyword evidence="4" id="KW-0808">Transferase</keyword>
<dbReference type="InterPro" id="IPR011712">
    <property type="entry name" value="Sig_transdc_His_kin_sub3_dim/P"/>
</dbReference>
<dbReference type="GO" id="GO:0016020">
    <property type="term" value="C:membrane"/>
    <property type="evidence" value="ECO:0007669"/>
    <property type="project" value="InterPro"/>
</dbReference>
<dbReference type="SUPFAM" id="SSF55874">
    <property type="entry name" value="ATPase domain of HSP90 chaperone/DNA topoisomerase II/histidine kinase"/>
    <property type="match status" value="1"/>
</dbReference>
<dbReference type="Gene3D" id="3.30.450.40">
    <property type="match status" value="1"/>
</dbReference>
<dbReference type="AlphaFoldDB" id="A0AAU1ZZ69"/>
<dbReference type="PROSITE" id="PS50109">
    <property type="entry name" value="HIS_KIN"/>
    <property type="match status" value="1"/>
</dbReference>
<feature type="transmembrane region" description="Helical" evidence="9">
    <location>
        <begin position="29"/>
        <end position="50"/>
    </location>
</feature>
<evidence type="ECO:0000256" key="3">
    <source>
        <dbReference type="ARBA" id="ARBA00022553"/>
    </source>
</evidence>
<dbReference type="EMBL" id="CP108222">
    <property type="protein sequence ID" value="WTT17673.1"/>
    <property type="molecule type" value="Genomic_DNA"/>
</dbReference>
<dbReference type="InterPro" id="IPR003594">
    <property type="entry name" value="HATPase_dom"/>
</dbReference>
<feature type="transmembrane region" description="Helical" evidence="9">
    <location>
        <begin position="269"/>
        <end position="288"/>
    </location>
</feature>